<keyword evidence="1" id="KW-0479">Metal-binding</keyword>
<sequence length="202" mass="21064">MKRPSPVETELGECVICLDRERSRAFLPCGHLCACADCATFMSARGDKCPSPASRHGSFSSFLSVVATKAPSFLMFCFSGALCETLDTVLQNRSQSLAGVAEGVATAPAAVKLARKLGVDTPVADAVAAVISQSMGAREAMMSMMQKPPRGDFSADGHRAETAMESKKGSLLGLPPVAWAALAAAEAAALACLAVWAARRQK</sequence>
<keyword evidence="2" id="KW-0812">Transmembrane</keyword>
<evidence type="ECO:0000256" key="2">
    <source>
        <dbReference type="SAM" id="Phobius"/>
    </source>
</evidence>
<feature type="domain" description="RING-type" evidence="3">
    <location>
        <begin position="14"/>
        <end position="50"/>
    </location>
</feature>
<dbReference type="EMBL" id="CAUYUJ010012180">
    <property type="protein sequence ID" value="CAK0833415.1"/>
    <property type="molecule type" value="Genomic_DNA"/>
</dbReference>
<dbReference type="Gene3D" id="1.10.1040.10">
    <property type="entry name" value="N-(1-d-carboxylethyl)-l-norvaline Dehydrogenase, domain 2"/>
    <property type="match status" value="1"/>
</dbReference>
<name>A0ABN9SNJ5_9DINO</name>
<evidence type="ECO:0000259" key="3">
    <source>
        <dbReference type="PROSITE" id="PS50089"/>
    </source>
</evidence>
<dbReference type="InterPro" id="IPR006109">
    <property type="entry name" value="G3P_DH_NAD-dep_C"/>
</dbReference>
<keyword evidence="1" id="KW-0863">Zinc-finger</keyword>
<dbReference type="Pfam" id="PF07479">
    <property type="entry name" value="NAD_Gly3P_dh_C"/>
    <property type="match status" value="1"/>
</dbReference>
<organism evidence="4 5">
    <name type="scientific">Prorocentrum cordatum</name>
    <dbReference type="NCBI Taxonomy" id="2364126"/>
    <lineage>
        <taxon>Eukaryota</taxon>
        <taxon>Sar</taxon>
        <taxon>Alveolata</taxon>
        <taxon>Dinophyceae</taxon>
        <taxon>Prorocentrales</taxon>
        <taxon>Prorocentraceae</taxon>
        <taxon>Prorocentrum</taxon>
    </lineage>
</organism>
<dbReference type="SUPFAM" id="SSF57850">
    <property type="entry name" value="RING/U-box"/>
    <property type="match status" value="1"/>
</dbReference>
<protein>
    <recommendedName>
        <fullName evidence="3">RING-type domain-containing protein</fullName>
    </recommendedName>
</protein>
<dbReference type="InterPro" id="IPR001841">
    <property type="entry name" value="Znf_RING"/>
</dbReference>
<dbReference type="InterPro" id="IPR013083">
    <property type="entry name" value="Znf_RING/FYVE/PHD"/>
</dbReference>
<keyword evidence="2" id="KW-1133">Transmembrane helix</keyword>
<dbReference type="SUPFAM" id="SSF48179">
    <property type="entry name" value="6-phosphogluconate dehydrogenase C-terminal domain-like"/>
    <property type="match status" value="1"/>
</dbReference>
<dbReference type="PROSITE" id="PS50089">
    <property type="entry name" value="ZF_RING_2"/>
    <property type="match status" value="1"/>
</dbReference>
<gene>
    <name evidence="4" type="ORF">PCOR1329_LOCUS31128</name>
</gene>
<dbReference type="Pfam" id="PF13920">
    <property type="entry name" value="zf-C3HC4_3"/>
    <property type="match status" value="1"/>
</dbReference>
<evidence type="ECO:0000256" key="1">
    <source>
        <dbReference type="PROSITE-ProRule" id="PRU00175"/>
    </source>
</evidence>
<keyword evidence="1" id="KW-0862">Zinc</keyword>
<reference evidence="4" key="1">
    <citation type="submission" date="2023-10" db="EMBL/GenBank/DDBJ databases">
        <authorList>
            <person name="Chen Y."/>
            <person name="Shah S."/>
            <person name="Dougan E. K."/>
            <person name="Thang M."/>
            <person name="Chan C."/>
        </authorList>
    </citation>
    <scope>NUCLEOTIDE SEQUENCE [LARGE SCALE GENOMIC DNA]</scope>
</reference>
<keyword evidence="2" id="KW-0472">Membrane</keyword>
<comment type="caution">
    <text evidence="4">The sequence shown here is derived from an EMBL/GenBank/DDBJ whole genome shotgun (WGS) entry which is preliminary data.</text>
</comment>
<keyword evidence="5" id="KW-1185">Reference proteome</keyword>
<dbReference type="InterPro" id="IPR013328">
    <property type="entry name" value="6PGD_dom2"/>
</dbReference>
<dbReference type="InterPro" id="IPR008927">
    <property type="entry name" value="6-PGluconate_DH-like_C_sf"/>
</dbReference>
<proteinExistence type="predicted"/>
<accession>A0ABN9SNJ5</accession>
<evidence type="ECO:0000313" key="5">
    <source>
        <dbReference type="Proteomes" id="UP001189429"/>
    </source>
</evidence>
<dbReference type="Proteomes" id="UP001189429">
    <property type="component" value="Unassembled WGS sequence"/>
</dbReference>
<feature type="transmembrane region" description="Helical" evidence="2">
    <location>
        <begin position="177"/>
        <end position="198"/>
    </location>
</feature>
<dbReference type="Gene3D" id="3.30.40.10">
    <property type="entry name" value="Zinc/RING finger domain, C3HC4 (zinc finger)"/>
    <property type="match status" value="1"/>
</dbReference>
<evidence type="ECO:0000313" key="4">
    <source>
        <dbReference type="EMBL" id="CAK0833415.1"/>
    </source>
</evidence>